<sequence length="206" mass="23362">MSGFPPAQIIPPQVLLGAYAQGVFPMADAGELTWFSPLMRGIIPLDERFHVPHGMRRAMKKRPFEVRWDTDFRGTMQGCAERERTWIDATILESYCLLHRLGYAHSVETHDEEGLQGGLYGVALGRVFFGESMFSRKTDASKFALVGLVEELRARGFILLDTQWLTEHLKRFGGMEIPRDEYQRRLRVALGPMEDGFHPPVLGPDA</sequence>
<keyword evidence="6" id="KW-1185">Reference proteome</keyword>
<dbReference type="SUPFAM" id="SSF55729">
    <property type="entry name" value="Acyl-CoA N-acyltransferases (Nat)"/>
    <property type="match status" value="1"/>
</dbReference>
<evidence type="ECO:0000256" key="3">
    <source>
        <dbReference type="ARBA" id="ARBA00023315"/>
    </source>
</evidence>
<proteinExistence type="inferred from homology"/>
<dbReference type="Pfam" id="PF03588">
    <property type="entry name" value="Leu_Phe_trans"/>
    <property type="match status" value="1"/>
</dbReference>
<organism evidence="5 6">
    <name type="scientific">Luteolibacter flavescens</name>
    <dbReference type="NCBI Taxonomy" id="1859460"/>
    <lineage>
        <taxon>Bacteria</taxon>
        <taxon>Pseudomonadati</taxon>
        <taxon>Verrucomicrobiota</taxon>
        <taxon>Verrucomicrobiia</taxon>
        <taxon>Verrucomicrobiales</taxon>
        <taxon>Verrucomicrobiaceae</taxon>
        <taxon>Luteolibacter</taxon>
    </lineage>
</organism>
<comment type="catalytic activity">
    <reaction evidence="4">
        <text>N-terminal L-lysyl-[protein] + L-leucyl-tRNA(Leu) = N-terminal L-leucyl-L-lysyl-[protein] + tRNA(Leu) + H(+)</text>
        <dbReference type="Rhea" id="RHEA:12340"/>
        <dbReference type="Rhea" id="RHEA-COMP:9613"/>
        <dbReference type="Rhea" id="RHEA-COMP:9622"/>
        <dbReference type="Rhea" id="RHEA-COMP:12670"/>
        <dbReference type="Rhea" id="RHEA-COMP:12671"/>
        <dbReference type="ChEBI" id="CHEBI:15378"/>
        <dbReference type="ChEBI" id="CHEBI:65249"/>
        <dbReference type="ChEBI" id="CHEBI:78442"/>
        <dbReference type="ChEBI" id="CHEBI:78494"/>
        <dbReference type="ChEBI" id="CHEBI:133043"/>
        <dbReference type="EC" id="2.3.2.6"/>
    </reaction>
</comment>
<comment type="catalytic activity">
    <reaction evidence="4">
        <text>N-terminal L-arginyl-[protein] + L-leucyl-tRNA(Leu) = N-terminal L-leucyl-L-arginyl-[protein] + tRNA(Leu) + H(+)</text>
        <dbReference type="Rhea" id="RHEA:50416"/>
        <dbReference type="Rhea" id="RHEA-COMP:9613"/>
        <dbReference type="Rhea" id="RHEA-COMP:9622"/>
        <dbReference type="Rhea" id="RHEA-COMP:12672"/>
        <dbReference type="Rhea" id="RHEA-COMP:12673"/>
        <dbReference type="ChEBI" id="CHEBI:15378"/>
        <dbReference type="ChEBI" id="CHEBI:64719"/>
        <dbReference type="ChEBI" id="CHEBI:78442"/>
        <dbReference type="ChEBI" id="CHEBI:78494"/>
        <dbReference type="ChEBI" id="CHEBI:133044"/>
        <dbReference type="EC" id="2.3.2.6"/>
    </reaction>
</comment>
<dbReference type="InterPro" id="IPR042203">
    <property type="entry name" value="Leu/Phe-tRNA_Trfase_C"/>
</dbReference>
<keyword evidence="3 4" id="KW-0012">Acyltransferase</keyword>
<evidence type="ECO:0000256" key="4">
    <source>
        <dbReference type="HAMAP-Rule" id="MF_00688"/>
    </source>
</evidence>
<comment type="caution">
    <text evidence="5">The sequence shown here is derived from an EMBL/GenBank/DDBJ whole genome shotgun (WGS) entry which is preliminary data.</text>
</comment>
<dbReference type="NCBIfam" id="TIGR00667">
    <property type="entry name" value="aat"/>
    <property type="match status" value="1"/>
</dbReference>
<dbReference type="GO" id="GO:0008914">
    <property type="term" value="F:leucyl-tRNA--protein transferase activity"/>
    <property type="evidence" value="ECO:0007669"/>
    <property type="project" value="UniProtKB-EC"/>
</dbReference>
<evidence type="ECO:0000313" key="5">
    <source>
        <dbReference type="EMBL" id="MCW1886423.1"/>
    </source>
</evidence>
<dbReference type="RefSeq" id="WP_264502380.1">
    <property type="nucleotide sequence ID" value="NZ_JAPDDS010000010.1"/>
</dbReference>
<comment type="function">
    <text evidence="4">Functions in the N-end rule pathway of protein degradation where it conjugates Leu, Phe and, less efficiently, Met from aminoacyl-tRNAs to the N-termini of proteins containing an N-terminal arginine or lysine.</text>
</comment>
<dbReference type="Proteomes" id="UP001207930">
    <property type="component" value="Unassembled WGS sequence"/>
</dbReference>
<evidence type="ECO:0000313" key="6">
    <source>
        <dbReference type="Proteomes" id="UP001207930"/>
    </source>
</evidence>
<reference evidence="5 6" key="1">
    <citation type="submission" date="2022-10" db="EMBL/GenBank/DDBJ databases">
        <title>Luteolibacter flavescens strain MCCC 1K03193, whole genome shotgun sequencing project.</title>
        <authorList>
            <person name="Zhao G."/>
            <person name="Shen L."/>
        </authorList>
    </citation>
    <scope>NUCLEOTIDE SEQUENCE [LARGE SCALE GENOMIC DNA]</scope>
    <source>
        <strain evidence="5 6">MCCC 1K03193</strain>
    </source>
</reference>
<gene>
    <name evidence="4 5" type="primary">aat</name>
    <name evidence="5" type="ORF">OKA04_16920</name>
</gene>
<dbReference type="HAMAP" id="MF_00688">
    <property type="entry name" value="Leu_Phe_trans"/>
    <property type="match status" value="1"/>
</dbReference>
<comment type="subcellular location">
    <subcellularLocation>
        <location evidence="4">Cytoplasm</location>
    </subcellularLocation>
</comment>
<dbReference type="PANTHER" id="PTHR30098">
    <property type="entry name" value="LEUCYL/PHENYLALANYL-TRNA--PROTEIN TRANSFERASE"/>
    <property type="match status" value="1"/>
</dbReference>
<dbReference type="InterPro" id="IPR016181">
    <property type="entry name" value="Acyl_CoA_acyltransferase"/>
</dbReference>
<keyword evidence="1 4" id="KW-0963">Cytoplasm</keyword>
<dbReference type="EMBL" id="JAPDDS010000010">
    <property type="protein sequence ID" value="MCW1886423.1"/>
    <property type="molecule type" value="Genomic_DNA"/>
</dbReference>
<dbReference type="Gene3D" id="3.40.630.70">
    <property type="entry name" value="Leucyl/phenylalanyl-tRNA-protein transferase, C-terminal domain"/>
    <property type="match status" value="1"/>
</dbReference>
<dbReference type="EC" id="2.3.2.6" evidence="4"/>
<name>A0ABT3FS56_9BACT</name>
<accession>A0ABT3FS56</accession>
<dbReference type="PANTHER" id="PTHR30098:SF2">
    <property type="entry name" value="LEUCYL_PHENYLALANYL-TRNA--PROTEIN TRANSFERASE"/>
    <property type="match status" value="1"/>
</dbReference>
<evidence type="ECO:0000256" key="1">
    <source>
        <dbReference type="ARBA" id="ARBA00022490"/>
    </source>
</evidence>
<comment type="similarity">
    <text evidence="4">Belongs to the L/F-transferase family.</text>
</comment>
<comment type="catalytic activity">
    <reaction evidence="4">
        <text>L-phenylalanyl-tRNA(Phe) + an N-terminal L-alpha-aminoacyl-[protein] = an N-terminal L-phenylalanyl-L-alpha-aminoacyl-[protein] + tRNA(Phe)</text>
        <dbReference type="Rhea" id="RHEA:43632"/>
        <dbReference type="Rhea" id="RHEA-COMP:9668"/>
        <dbReference type="Rhea" id="RHEA-COMP:9699"/>
        <dbReference type="Rhea" id="RHEA-COMP:10636"/>
        <dbReference type="Rhea" id="RHEA-COMP:10637"/>
        <dbReference type="ChEBI" id="CHEBI:78442"/>
        <dbReference type="ChEBI" id="CHEBI:78531"/>
        <dbReference type="ChEBI" id="CHEBI:78597"/>
        <dbReference type="ChEBI" id="CHEBI:83561"/>
        <dbReference type="EC" id="2.3.2.6"/>
    </reaction>
</comment>
<evidence type="ECO:0000256" key="2">
    <source>
        <dbReference type="ARBA" id="ARBA00022679"/>
    </source>
</evidence>
<protein>
    <recommendedName>
        <fullName evidence="4">Leucyl/phenylalanyl-tRNA--protein transferase</fullName>
        <ecNumber evidence="4">2.3.2.6</ecNumber>
    </recommendedName>
    <alternativeName>
        <fullName evidence="4">L/F-transferase</fullName>
    </alternativeName>
    <alternativeName>
        <fullName evidence="4">Leucyltransferase</fullName>
    </alternativeName>
    <alternativeName>
        <fullName evidence="4">Phenyalanyltransferase</fullName>
    </alternativeName>
</protein>
<keyword evidence="2 4" id="KW-0808">Transferase</keyword>
<dbReference type="InterPro" id="IPR004616">
    <property type="entry name" value="Leu/Phe-tRNA_Trfase"/>
</dbReference>